<dbReference type="GO" id="GO:0003697">
    <property type="term" value="F:single-stranded DNA binding"/>
    <property type="evidence" value="ECO:0007669"/>
    <property type="project" value="TreeGrafter"/>
</dbReference>
<dbReference type="PANTHER" id="PTHR19306">
    <property type="entry name" value="STRUCTURAL MAINTENANCE OF CHROMOSOMES 5,6 SMC5, SMC6"/>
    <property type="match status" value="1"/>
</dbReference>
<dbReference type="Pfam" id="PF02463">
    <property type="entry name" value="SMC_N"/>
    <property type="match status" value="1"/>
</dbReference>
<feature type="domain" description="RecF/RecN/SMC N-terminal" evidence="14">
    <location>
        <begin position="149"/>
        <end position="1164"/>
    </location>
</feature>
<gene>
    <name evidence="15" type="ORF">E0L32_009211</name>
</gene>
<dbReference type="InterPro" id="IPR003395">
    <property type="entry name" value="RecF/RecN/SMC_N"/>
</dbReference>
<dbReference type="GeneID" id="41976658"/>
<dbReference type="GO" id="GO:0000724">
    <property type="term" value="P:double-strand break repair via homologous recombination"/>
    <property type="evidence" value="ECO:0007669"/>
    <property type="project" value="TreeGrafter"/>
</dbReference>
<evidence type="ECO:0000256" key="7">
    <source>
        <dbReference type="ARBA" id="ARBA00022840"/>
    </source>
</evidence>
<keyword evidence="11" id="KW-0539">Nucleus</keyword>
<comment type="subcellular location">
    <subcellularLocation>
        <location evidence="2">Chromosome</location>
    </subcellularLocation>
    <subcellularLocation>
        <location evidence="1">Nucleus</location>
    </subcellularLocation>
</comment>
<evidence type="ECO:0000256" key="12">
    <source>
        <dbReference type="SAM" id="Coils"/>
    </source>
</evidence>
<evidence type="ECO:0000256" key="13">
    <source>
        <dbReference type="SAM" id="MobiDB-lite"/>
    </source>
</evidence>
<keyword evidence="16" id="KW-1185">Reference proteome</keyword>
<keyword evidence="4" id="KW-0158">Chromosome</keyword>
<keyword evidence="5" id="KW-0547">Nucleotide-binding</keyword>
<dbReference type="EMBL" id="SKBQ01000065">
    <property type="protein sequence ID" value="TPX09610.1"/>
    <property type="molecule type" value="Genomic_DNA"/>
</dbReference>
<evidence type="ECO:0000256" key="3">
    <source>
        <dbReference type="ARBA" id="ARBA00006793"/>
    </source>
</evidence>
<dbReference type="Gene3D" id="3.40.50.300">
    <property type="entry name" value="P-loop containing nucleotide triphosphate hydrolases"/>
    <property type="match status" value="2"/>
</dbReference>
<sequence length="1189" mass="135986">MPSRTERQTVNGLGDGTRKRQRQRADDAQDKPDEVIDVHHASSSLRHESRKRVRVSDIVDEQVPKAHGTPRLGRSPSFADSDGEEDPSAREDDDGDLDMPPATQYEHLRDRDFSHLQHEKEDDQRATQRLRSKNRNVVGENRIADNGILENITCINFMCHERLSVDLGPLLNFVVGENGSGKSAILTAITLCLGGKASSTNRGGSLKSFVKEGQDHAVLIVKIKNQGVDAYKHIDYGDSIIVERHFSRQGSSGFKVRAATGRVVSTKRSEVSEIVEYYCLQVDNPLNVLSQDNARQFLNASSASMKYKFFLQGVQLEQLDKDYALMKEFLDASEDKLPEQQERLAIAQRSFEAADKLRRTIQDNQELRRRQRLYMNQLAWSQVEEQEKILADRENAILEADANIARAEQTKTETTQALEQAEESLRRAQDAFASVQEEGVDYKTRVDEAADKFASARRDLEQLHNDERDVFGRLRNASEQVKDLEAKVRQEEKRIEDKNGDAHALKREELQAARDREAEIGDEIDAANNALPELQRREEAARKRVSEAAASVELKRREIQTTEGKIRDLQQSHGSKYDAYEQQMPDLLRAIEHDAGFKEKPVGPIGSHIQVLQPIWSPILEATLGNILNGFIVTSKQDQERLRGLMERFRVQKSPIVIANRRLLDTSGKEPDERFDTILRVLRFDNELIKKELIINNRIEQVILIQERKNAEDVMFNGPVPQNVVACLALHDGKRGQGLRLTARAQGISTSPVIGGNQRPRMKSDSDSQIAIHKDYLESYRTELRQLETDRRQLQQTAHRCQEEIKQQTKKLQALQTSLRHAQLHTEKVQEDLDQFDGVDVRLQALQEQLLQVMEEKDSYGNEYGEMNVRKKEQNKLMETLKKKLTEEKLAFRDYEAMLNKAQDKVTQRQDVRKIALVAKNEAFEEADKCRDDKRVAEARRDRQRAQVEEFTVQASAVAPERVYIPQDETVNSIQKKYEGVRKQLDLRQKKIGLTDEEVNNRFITAKETFDQAQEVLDGSREQIQALKQTFATRLDKWRIFQRYISANSRTNFIYLLSEREFRGKLLLDHARKRLEIQVEPDATRKTASGRDTKTLSGGEKSFSSICLLLAIWEAMGSPLRCLDEFDVFMDNVNRAISTQMLVDAARRSVSRQYILITPNAITGSVATDKDVKIHRLTDPRQRILTGGR</sequence>
<name>A0A507AZF1_9PEZI</name>
<comment type="similarity">
    <text evidence="3">Belongs to the SMC family. SMC6 subfamily.</text>
</comment>
<dbReference type="InterPro" id="IPR027417">
    <property type="entry name" value="P-loop_NTPase"/>
</dbReference>
<keyword evidence="10" id="KW-0234">DNA repair</keyword>
<evidence type="ECO:0000256" key="10">
    <source>
        <dbReference type="ARBA" id="ARBA00023204"/>
    </source>
</evidence>
<evidence type="ECO:0000256" key="5">
    <source>
        <dbReference type="ARBA" id="ARBA00022741"/>
    </source>
</evidence>
<organism evidence="15 16">
    <name type="scientific">Thyridium curvatum</name>
    <dbReference type="NCBI Taxonomy" id="1093900"/>
    <lineage>
        <taxon>Eukaryota</taxon>
        <taxon>Fungi</taxon>
        <taxon>Dikarya</taxon>
        <taxon>Ascomycota</taxon>
        <taxon>Pezizomycotina</taxon>
        <taxon>Sordariomycetes</taxon>
        <taxon>Sordariomycetidae</taxon>
        <taxon>Thyridiales</taxon>
        <taxon>Thyridiaceae</taxon>
        <taxon>Thyridium</taxon>
    </lineage>
</organism>
<protein>
    <recommendedName>
        <fullName evidence="14">RecF/RecN/SMC N-terminal domain-containing protein</fullName>
    </recommendedName>
</protein>
<keyword evidence="7" id="KW-0067">ATP-binding</keyword>
<dbReference type="GO" id="GO:0030915">
    <property type="term" value="C:Smc5-Smc6 complex"/>
    <property type="evidence" value="ECO:0007669"/>
    <property type="project" value="TreeGrafter"/>
</dbReference>
<dbReference type="OrthoDB" id="10072614at2759"/>
<comment type="caution">
    <text evidence="15">The sequence shown here is derived from an EMBL/GenBank/DDBJ whole genome shotgun (WGS) entry which is preliminary data.</text>
</comment>
<dbReference type="GO" id="GO:0005524">
    <property type="term" value="F:ATP binding"/>
    <property type="evidence" value="ECO:0007669"/>
    <property type="project" value="UniProtKB-KW"/>
</dbReference>
<dbReference type="Proteomes" id="UP000319257">
    <property type="component" value="Unassembled WGS sequence"/>
</dbReference>
<keyword evidence="8 12" id="KW-0175">Coiled coil</keyword>
<feature type="compositionally biased region" description="Acidic residues" evidence="13">
    <location>
        <begin position="81"/>
        <end position="97"/>
    </location>
</feature>
<proteinExistence type="inferred from homology"/>
<dbReference type="AlphaFoldDB" id="A0A507AZF1"/>
<feature type="coiled-coil region" evidence="12">
    <location>
        <begin position="390"/>
        <end position="572"/>
    </location>
</feature>
<reference evidence="15 16" key="1">
    <citation type="submission" date="2019-06" db="EMBL/GenBank/DDBJ databases">
        <title>Draft genome sequence of the filamentous fungus Phialemoniopsis curvata isolated from diesel fuel.</title>
        <authorList>
            <person name="Varaljay V.A."/>
            <person name="Lyon W.J."/>
            <person name="Crouch A.L."/>
            <person name="Drake C.E."/>
            <person name="Hollomon J.M."/>
            <person name="Nadeau L.J."/>
            <person name="Nunn H.S."/>
            <person name="Stevenson B.S."/>
            <person name="Bojanowski C.L."/>
            <person name="Crookes-Goodson W.J."/>
        </authorList>
    </citation>
    <scope>NUCLEOTIDE SEQUENCE [LARGE SCALE GENOMIC DNA]</scope>
    <source>
        <strain evidence="15 16">D216</strain>
    </source>
</reference>
<feature type="compositionally biased region" description="Basic and acidic residues" evidence="13">
    <location>
        <begin position="23"/>
        <end position="40"/>
    </location>
</feature>
<dbReference type="InParanoid" id="A0A507AZF1"/>
<evidence type="ECO:0000259" key="14">
    <source>
        <dbReference type="Pfam" id="PF02463"/>
    </source>
</evidence>
<feature type="coiled-coil region" evidence="12">
    <location>
        <begin position="770"/>
        <end position="818"/>
    </location>
</feature>
<evidence type="ECO:0000313" key="15">
    <source>
        <dbReference type="EMBL" id="TPX09610.1"/>
    </source>
</evidence>
<dbReference type="GO" id="GO:0005634">
    <property type="term" value="C:nucleus"/>
    <property type="evidence" value="ECO:0007669"/>
    <property type="project" value="UniProtKB-SubCell"/>
</dbReference>
<dbReference type="GO" id="GO:0003684">
    <property type="term" value="F:damaged DNA binding"/>
    <property type="evidence" value="ECO:0007669"/>
    <property type="project" value="TreeGrafter"/>
</dbReference>
<feature type="region of interest" description="Disordered" evidence="13">
    <location>
        <begin position="1"/>
        <end position="102"/>
    </location>
</feature>
<dbReference type="STRING" id="1093900.A0A507AZF1"/>
<feature type="coiled-coil region" evidence="12">
    <location>
        <begin position="843"/>
        <end position="905"/>
    </location>
</feature>
<dbReference type="RefSeq" id="XP_030991321.1">
    <property type="nucleotide sequence ID" value="XM_031144151.1"/>
</dbReference>
<dbReference type="SUPFAM" id="SSF52540">
    <property type="entry name" value="P-loop containing nucleoside triphosphate hydrolases"/>
    <property type="match status" value="2"/>
</dbReference>
<dbReference type="FunCoup" id="A0A507AZF1">
    <property type="interactions" value="787"/>
</dbReference>
<dbReference type="PANTHER" id="PTHR19306:SF6">
    <property type="entry name" value="STRUCTURAL MAINTENANCE OF CHROMOSOMES PROTEIN 6"/>
    <property type="match status" value="1"/>
</dbReference>
<evidence type="ECO:0000313" key="16">
    <source>
        <dbReference type="Proteomes" id="UP000319257"/>
    </source>
</evidence>
<dbReference type="GO" id="GO:0035861">
    <property type="term" value="C:site of double-strand break"/>
    <property type="evidence" value="ECO:0007669"/>
    <property type="project" value="TreeGrafter"/>
</dbReference>
<keyword evidence="9" id="KW-0233">DNA recombination</keyword>
<evidence type="ECO:0000256" key="1">
    <source>
        <dbReference type="ARBA" id="ARBA00004123"/>
    </source>
</evidence>
<evidence type="ECO:0000256" key="4">
    <source>
        <dbReference type="ARBA" id="ARBA00022454"/>
    </source>
</evidence>
<accession>A0A507AZF1</accession>
<evidence type="ECO:0000256" key="6">
    <source>
        <dbReference type="ARBA" id="ARBA00022763"/>
    </source>
</evidence>
<keyword evidence="6" id="KW-0227">DNA damage</keyword>
<evidence type="ECO:0000256" key="8">
    <source>
        <dbReference type="ARBA" id="ARBA00023054"/>
    </source>
</evidence>
<evidence type="ECO:0000256" key="2">
    <source>
        <dbReference type="ARBA" id="ARBA00004286"/>
    </source>
</evidence>
<evidence type="ECO:0000256" key="9">
    <source>
        <dbReference type="ARBA" id="ARBA00023172"/>
    </source>
</evidence>
<dbReference type="Gene3D" id="1.10.287.1490">
    <property type="match status" value="1"/>
</dbReference>
<evidence type="ECO:0000256" key="11">
    <source>
        <dbReference type="ARBA" id="ARBA00023242"/>
    </source>
</evidence>